<dbReference type="OMA" id="IMEWLLI"/>
<sequence>EAEMLRAVDHPKIVRLYGFYEEAGAFYLVSELLRGKDVFERTIELTSFPERLGRRLVANILEPLAYLHRSGIAHLDLKPENILLVSHRSDVAVKLVDFGNARRVSGRSLVEPCGTPAYCAPEIVFRRGYGVEADMWALGVCVFMILGGYPPFCDGNSHNKELNAKRPPPRYWGGWDGISDDARGLIRALLDPDPDARLAADQALRHAWF</sequence>
<dbReference type="eggNOG" id="KOG0032">
    <property type="taxonomic scope" value="Eukaryota"/>
</dbReference>
<organism evidence="3">
    <name type="scientific">Aureococcus anophagefferens</name>
    <name type="common">Harmful bloom alga</name>
    <dbReference type="NCBI Taxonomy" id="44056"/>
    <lineage>
        <taxon>Eukaryota</taxon>
        <taxon>Sar</taxon>
        <taxon>Stramenopiles</taxon>
        <taxon>Ochrophyta</taxon>
        <taxon>Pelagophyceae</taxon>
        <taxon>Pelagomonadales</taxon>
        <taxon>Pelagomonadaceae</taxon>
        <taxon>Aureococcus</taxon>
    </lineage>
</organism>
<dbReference type="EMBL" id="GL833127">
    <property type="protein sequence ID" value="EGB08845.1"/>
    <property type="molecule type" value="Genomic_DNA"/>
</dbReference>
<dbReference type="AlphaFoldDB" id="F0Y7R6"/>
<feature type="domain" description="Protein kinase" evidence="1">
    <location>
        <begin position="1"/>
        <end position="209"/>
    </location>
</feature>
<dbReference type="PROSITE" id="PS00108">
    <property type="entry name" value="PROTEIN_KINASE_ST"/>
    <property type="match status" value="1"/>
</dbReference>
<accession>F0Y7R6</accession>
<dbReference type="OrthoDB" id="1738954at2759"/>
<dbReference type="KEGG" id="aaf:AURANDRAFT_12712"/>
<keyword evidence="3" id="KW-1185">Reference proteome</keyword>
<proteinExistence type="predicted"/>
<dbReference type="Proteomes" id="UP000002729">
    <property type="component" value="Unassembled WGS sequence"/>
</dbReference>
<dbReference type="InterPro" id="IPR011009">
    <property type="entry name" value="Kinase-like_dom_sf"/>
</dbReference>
<dbReference type="GO" id="GO:0004672">
    <property type="term" value="F:protein kinase activity"/>
    <property type="evidence" value="ECO:0007669"/>
    <property type="project" value="InterPro"/>
</dbReference>
<evidence type="ECO:0000313" key="3">
    <source>
        <dbReference type="Proteomes" id="UP000002729"/>
    </source>
</evidence>
<dbReference type="PANTHER" id="PTHR24347">
    <property type="entry name" value="SERINE/THREONINE-PROTEIN KINASE"/>
    <property type="match status" value="1"/>
</dbReference>
<dbReference type="PROSITE" id="PS50011">
    <property type="entry name" value="PROTEIN_KINASE_DOM"/>
    <property type="match status" value="1"/>
</dbReference>
<feature type="non-terminal residue" evidence="2">
    <location>
        <position position="209"/>
    </location>
</feature>
<dbReference type="SMART" id="SM00220">
    <property type="entry name" value="S_TKc"/>
    <property type="match status" value="1"/>
</dbReference>
<evidence type="ECO:0000259" key="1">
    <source>
        <dbReference type="PROSITE" id="PS50011"/>
    </source>
</evidence>
<protein>
    <recommendedName>
        <fullName evidence="1">Protein kinase domain-containing protein</fullName>
    </recommendedName>
</protein>
<dbReference type="InParanoid" id="F0Y7R6"/>
<dbReference type="InterPro" id="IPR008271">
    <property type="entry name" value="Ser/Thr_kinase_AS"/>
</dbReference>
<dbReference type="SUPFAM" id="SSF56112">
    <property type="entry name" value="Protein kinase-like (PK-like)"/>
    <property type="match status" value="1"/>
</dbReference>
<dbReference type="Gene3D" id="1.10.510.10">
    <property type="entry name" value="Transferase(Phosphotransferase) domain 1"/>
    <property type="match status" value="1"/>
</dbReference>
<dbReference type="Pfam" id="PF00069">
    <property type="entry name" value="Pkinase"/>
    <property type="match status" value="1"/>
</dbReference>
<name>F0Y7R6_AURAN</name>
<feature type="non-terminal residue" evidence="2">
    <location>
        <position position="1"/>
    </location>
</feature>
<evidence type="ECO:0000313" key="2">
    <source>
        <dbReference type="EMBL" id="EGB08845.1"/>
    </source>
</evidence>
<dbReference type="InterPro" id="IPR000719">
    <property type="entry name" value="Prot_kinase_dom"/>
</dbReference>
<dbReference type="GeneID" id="20218199"/>
<dbReference type="GO" id="GO:0005524">
    <property type="term" value="F:ATP binding"/>
    <property type="evidence" value="ECO:0007669"/>
    <property type="project" value="InterPro"/>
</dbReference>
<dbReference type="RefSeq" id="XP_009036823.1">
    <property type="nucleotide sequence ID" value="XM_009038575.1"/>
</dbReference>
<gene>
    <name evidence="2" type="ORF">AURANDRAFT_12712</name>
</gene>
<reference evidence="2 3" key="1">
    <citation type="journal article" date="2011" name="Proc. Natl. Acad. Sci. U.S.A.">
        <title>Niche of harmful alga Aureococcus anophagefferens revealed through ecogenomics.</title>
        <authorList>
            <person name="Gobler C.J."/>
            <person name="Berry D.L."/>
            <person name="Dyhrman S.T."/>
            <person name="Wilhelm S.W."/>
            <person name="Salamov A."/>
            <person name="Lobanov A.V."/>
            <person name="Zhang Y."/>
            <person name="Collier J.L."/>
            <person name="Wurch L.L."/>
            <person name="Kustka A.B."/>
            <person name="Dill B.D."/>
            <person name="Shah M."/>
            <person name="VerBerkmoes N.C."/>
            <person name="Kuo A."/>
            <person name="Terry A."/>
            <person name="Pangilinan J."/>
            <person name="Lindquist E.A."/>
            <person name="Lucas S."/>
            <person name="Paulsen I.T."/>
            <person name="Hattenrath-Lehmann T.K."/>
            <person name="Talmage S.C."/>
            <person name="Walker E.A."/>
            <person name="Koch F."/>
            <person name="Burson A.M."/>
            <person name="Marcoval M.A."/>
            <person name="Tang Y.Z."/>
            <person name="Lecleir G.R."/>
            <person name="Coyne K.J."/>
            <person name="Berg G.M."/>
            <person name="Bertrand E.M."/>
            <person name="Saito M.A."/>
            <person name="Gladyshev V.N."/>
            <person name="Grigoriev I.V."/>
        </authorList>
    </citation>
    <scope>NUCLEOTIDE SEQUENCE [LARGE SCALE GENOMIC DNA]</scope>
    <source>
        <strain evidence="3">CCMP 1984</strain>
    </source>
</reference>